<dbReference type="EMBL" id="JAULSU010000002">
    <property type="protein sequence ID" value="KAK0625846.1"/>
    <property type="molecule type" value="Genomic_DNA"/>
</dbReference>
<comment type="caution">
    <text evidence="2">The sequence shown here is derived from an EMBL/GenBank/DDBJ whole genome shotgun (WGS) entry which is preliminary data.</text>
</comment>
<organism evidence="2 3">
    <name type="scientific">Immersiella caudata</name>
    <dbReference type="NCBI Taxonomy" id="314043"/>
    <lineage>
        <taxon>Eukaryota</taxon>
        <taxon>Fungi</taxon>
        <taxon>Dikarya</taxon>
        <taxon>Ascomycota</taxon>
        <taxon>Pezizomycotina</taxon>
        <taxon>Sordariomycetes</taxon>
        <taxon>Sordariomycetidae</taxon>
        <taxon>Sordariales</taxon>
        <taxon>Lasiosphaeriaceae</taxon>
        <taxon>Immersiella</taxon>
    </lineage>
</organism>
<feature type="compositionally biased region" description="Acidic residues" evidence="1">
    <location>
        <begin position="241"/>
        <end position="250"/>
    </location>
</feature>
<feature type="region of interest" description="Disordered" evidence="1">
    <location>
        <begin position="350"/>
        <end position="425"/>
    </location>
</feature>
<accession>A0AA39X233</accession>
<feature type="region of interest" description="Disordered" evidence="1">
    <location>
        <begin position="628"/>
        <end position="674"/>
    </location>
</feature>
<feature type="compositionally biased region" description="Basic and acidic residues" evidence="1">
    <location>
        <begin position="412"/>
        <end position="421"/>
    </location>
</feature>
<feature type="region of interest" description="Disordered" evidence="1">
    <location>
        <begin position="139"/>
        <end position="261"/>
    </location>
</feature>
<gene>
    <name evidence="2" type="ORF">B0T14DRAFT_88226</name>
</gene>
<dbReference type="AlphaFoldDB" id="A0AA39X233"/>
<evidence type="ECO:0000313" key="2">
    <source>
        <dbReference type="EMBL" id="KAK0625846.1"/>
    </source>
</evidence>
<feature type="region of interest" description="Disordered" evidence="1">
    <location>
        <begin position="1"/>
        <end position="69"/>
    </location>
</feature>
<keyword evidence="3" id="KW-1185">Reference proteome</keyword>
<evidence type="ECO:0000313" key="3">
    <source>
        <dbReference type="Proteomes" id="UP001175000"/>
    </source>
</evidence>
<dbReference type="PANTHER" id="PTHR38166:SF1">
    <property type="entry name" value="C2H2-TYPE DOMAIN-CONTAINING PROTEIN"/>
    <property type="match status" value="1"/>
</dbReference>
<feature type="region of interest" description="Disordered" evidence="1">
    <location>
        <begin position="814"/>
        <end position="855"/>
    </location>
</feature>
<proteinExistence type="predicted"/>
<evidence type="ECO:0008006" key="4">
    <source>
        <dbReference type="Google" id="ProtNLM"/>
    </source>
</evidence>
<sequence length="855" mass="92797">MDDPQCPAPAIKTGQEAVGMQATTTTTPTPSGNPKPLDLEPPTPNPEALSDKASPAMPIPIPAASQKKSVEIDMDAAPEQGVERHDTLDSFRSHFASRRTGTTFSALSMNTDITEVTDYATIHDEVDDQHASATRSLCRVDSFPSRPPTRTTSFNIVDDEAMGPSRNSPPSDIRPLTHPEVLRLREMSTPRSSNRHGRGNGPPISLPIRQKGSEGSPAAPRSGLGREDTVTGPSNPHSIPEVDEEDDEEVPTTAVDTRRHSNVVEWAQSDPEDWATDSSQRPDENLIQDVCDRTLKQVFGVELHDLVDTGAAPEAFRAVSYCLDELSRIISASNLASFGIPVNEYGRGGGDQGHAPLLPAGGGSDQNSHGYNGNGGRRTNKRGASDEGDSPEHNESNDGDGMGGNGQGGKRAKTDSTEDQRLSCPFRKRNPVKFNVRDHQNCAVQSFPDVSQLKRHVKFFHKQKAVSPFDCPRCKRNMGAKEALQEHLAVSNDSICTFQETPLSQNPEDGINAKIEDLLNGRRANSKVDTWEILWQTLFPNSPQEAIPDPTFVPPIELDEVHADFRSDNWRHELTRRISEEEMSAAGSDDDVQGHIERIVKICEAYIEEVFTVCREDKLDNLPCQTRRKRVQKGKGRGQKDPSRLDIPTTGAAQLGFPNASDDPGSASDIDTPRSNHSTWATYGTQPGMSTAHVSPALGSLTNGFAGFDVSGMGVSAANNQAVLTQPDLSFGYLNQPQPHHHRQPSEDSGVGFERTIAFGNNGMHQRHAFTHAQMPFQNANYAPQIMQSNGGGRGHGRFPVPAAMPIQTSMPLSMPGASPTGIDSTLLPFSSPLDQGEYGYPPNSGLNMNNGNHM</sequence>
<feature type="compositionally biased region" description="Basic and acidic residues" evidence="1">
    <location>
        <begin position="175"/>
        <end position="188"/>
    </location>
</feature>
<feature type="compositionally biased region" description="Basic residues" evidence="1">
    <location>
        <begin position="628"/>
        <end position="637"/>
    </location>
</feature>
<dbReference type="PANTHER" id="PTHR38166">
    <property type="entry name" value="C2H2-TYPE DOMAIN-CONTAINING PROTEIN-RELATED"/>
    <property type="match status" value="1"/>
</dbReference>
<dbReference type="Gene3D" id="3.30.160.60">
    <property type="entry name" value="Classic Zinc Finger"/>
    <property type="match status" value="1"/>
</dbReference>
<protein>
    <recommendedName>
        <fullName evidence="4">C2H2-type domain-containing protein</fullName>
    </recommendedName>
</protein>
<name>A0AA39X233_9PEZI</name>
<feature type="compositionally biased region" description="Gly residues" evidence="1">
    <location>
        <begin position="400"/>
        <end position="409"/>
    </location>
</feature>
<reference evidence="2" key="1">
    <citation type="submission" date="2023-06" db="EMBL/GenBank/DDBJ databases">
        <title>Genome-scale phylogeny and comparative genomics of the fungal order Sordariales.</title>
        <authorList>
            <consortium name="Lawrence Berkeley National Laboratory"/>
            <person name="Hensen N."/>
            <person name="Bonometti L."/>
            <person name="Westerberg I."/>
            <person name="Brannstrom I.O."/>
            <person name="Guillou S."/>
            <person name="Cros-Aarteil S."/>
            <person name="Calhoun S."/>
            <person name="Haridas S."/>
            <person name="Kuo A."/>
            <person name="Mondo S."/>
            <person name="Pangilinan J."/>
            <person name="Riley R."/>
            <person name="Labutti K."/>
            <person name="Andreopoulos B."/>
            <person name="Lipzen A."/>
            <person name="Chen C."/>
            <person name="Yanf M."/>
            <person name="Daum C."/>
            <person name="Ng V."/>
            <person name="Clum A."/>
            <person name="Steindorff A."/>
            <person name="Ohm R."/>
            <person name="Martin F."/>
            <person name="Silar P."/>
            <person name="Natvig D."/>
            <person name="Lalanne C."/>
            <person name="Gautier V."/>
            <person name="Ament-Velasquez S.L."/>
            <person name="Kruys A."/>
            <person name="Hutchinson M.I."/>
            <person name="Powell A.J."/>
            <person name="Barry K."/>
            <person name="Miller A.N."/>
            <person name="Grigoriev I.V."/>
            <person name="Debuchy R."/>
            <person name="Gladieux P."/>
            <person name="Thoren M.H."/>
            <person name="Johannesson H."/>
        </authorList>
    </citation>
    <scope>NUCLEOTIDE SEQUENCE</scope>
    <source>
        <strain evidence="2">CBS 606.72</strain>
    </source>
</reference>
<dbReference type="Proteomes" id="UP001175000">
    <property type="component" value="Unassembled WGS sequence"/>
</dbReference>
<evidence type="ECO:0000256" key="1">
    <source>
        <dbReference type="SAM" id="MobiDB-lite"/>
    </source>
</evidence>
<feature type="compositionally biased region" description="Polar residues" evidence="1">
    <location>
        <begin position="845"/>
        <end position="855"/>
    </location>
</feature>